<feature type="compositionally biased region" description="Basic and acidic residues" evidence="5">
    <location>
        <begin position="763"/>
        <end position="793"/>
    </location>
</feature>
<dbReference type="Proteomes" id="UP000515140">
    <property type="component" value="Unplaced"/>
</dbReference>
<evidence type="ECO:0000256" key="1">
    <source>
        <dbReference type="ARBA" id="ARBA00014901"/>
    </source>
</evidence>
<dbReference type="PROSITE" id="PS50294">
    <property type="entry name" value="WD_REPEATS_REGION"/>
    <property type="match status" value="1"/>
</dbReference>
<dbReference type="InterPro" id="IPR036322">
    <property type="entry name" value="WD40_repeat_dom_sf"/>
</dbReference>
<dbReference type="InterPro" id="IPR011992">
    <property type="entry name" value="EF-hand-dom_pair"/>
</dbReference>
<feature type="region of interest" description="Disordered" evidence="5">
    <location>
        <begin position="1"/>
        <end position="48"/>
    </location>
</feature>
<evidence type="ECO:0000313" key="6">
    <source>
        <dbReference type="Proteomes" id="UP000515140"/>
    </source>
</evidence>
<dbReference type="InterPro" id="IPR001680">
    <property type="entry name" value="WD40_rpt"/>
</dbReference>
<organism evidence="6 7">
    <name type="scientific">Phascolarctos cinereus</name>
    <name type="common">Koala</name>
    <dbReference type="NCBI Taxonomy" id="38626"/>
    <lineage>
        <taxon>Eukaryota</taxon>
        <taxon>Metazoa</taxon>
        <taxon>Chordata</taxon>
        <taxon>Craniata</taxon>
        <taxon>Vertebrata</taxon>
        <taxon>Euteleostomi</taxon>
        <taxon>Mammalia</taxon>
        <taxon>Metatheria</taxon>
        <taxon>Diprotodontia</taxon>
        <taxon>Phascolarctidae</taxon>
        <taxon>Phascolarctos</taxon>
    </lineage>
</organism>
<keyword evidence="6" id="KW-1185">Reference proteome</keyword>
<keyword evidence="2 4" id="KW-0853">WD repeat</keyword>
<feature type="repeat" description="WD" evidence="4">
    <location>
        <begin position="521"/>
        <end position="562"/>
    </location>
</feature>
<feature type="repeat" description="WD" evidence="4">
    <location>
        <begin position="1001"/>
        <end position="1035"/>
    </location>
</feature>
<dbReference type="PROSITE" id="PS00678">
    <property type="entry name" value="WD_REPEATS_1"/>
    <property type="match status" value="2"/>
</dbReference>
<keyword evidence="3" id="KW-0677">Repeat</keyword>
<dbReference type="CTD" id="388795"/>
<dbReference type="InterPro" id="IPR051242">
    <property type="entry name" value="WD-EF-hand_domain"/>
</dbReference>
<dbReference type="Pfam" id="PF00400">
    <property type="entry name" value="WD40"/>
    <property type="match status" value="3"/>
</dbReference>
<dbReference type="InterPro" id="IPR015943">
    <property type="entry name" value="WD40/YVTN_repeat-like_dom_sf"/>
</dbReference>
<dbReference type="KEGG" id="pcw:110211437"/>
<dbReference type="RefSeq" id="XP_020846398.1">
    <property type="nucleotide sequence ID" value="XM_020990739.1"/>
</dbReference>
<reference evidence="7" key="1">
    <citation type="submission" date="2025-08" db="UniProtKB">
        <authorList>
            <consortium name="RefSeq"/>
        </authorList>
    </citation>
    <scope>IDENTIFICATION</scope>
    <source>
        <tissue evidence="7">Spleen</tissue>
    </source>
</reference>
<evidence type="ECO:0000256" key="5">
    <source>
        <dbReference type="SAM" id="MobiDB-lite"/>
    </source>
</evidence>
<evidence type="ECO:0000256" key="2">
    <source>
        <dbReference type="ARBA" id="ARBA00022574"/>
    </source>
</evidence>
<accession>A0A6P5KL68</accession>
<gene>
    <name evidence="7" type="primary">EFCAB8</name>
</gene>
<dbReference type="PROSITE" id="PS50082">
    <property type="entry name" value="WD_REPEATS_2"/>
    <property type="match status" value="3"/>
</dbReference>
<dbReference type="GeneID" id="110211437"/>
<feature type="region of interest" description="Disordered" evidence="5">
    <location>
        <begin position="1289"/>
        <end position="1337"/>
    </location>
</feature>
<dbReference type="Gene3D" id="1.10.238.10">
    <property type="entry name" value="EF-hand"/>
    <property type="match status" value="1"/>
</dbReference>
<dbReference type="InterPro" id="IPR019775">
    <property type="entry name" value="WD40_repeat_CS"/>
</dbReference>
<evidence type="ECO:0000256" key="4">
    <source>
        <dbReference type="PROSITE-ProRule" id="PRU00221"/>
    </source>
</evidence>
<dbReference type="SUPFAM" id="SSF47473">
    <property type="entry name" value="EF-hand"/>
    <property type="match status" value="1"/>
</dbReference>
<evidence type="ECO:0000313" key="7">
    <source>
        <dbReference type="RefSeq" id="XP_020846398.1"/>
    </source>
</evidence>
<dbReference type="PANTHER" id="PTHR44324:SF6">
    <property type="entry name" value="EF-HAND CALCIUM BINDING DOMAIN 8"/>
    <property type="match status" value="1"/>
</dbReference>
<evidence type="ECO:0000256" key="3">
    <source>
        <dbReference type="ARBA" id="ARBA00022737"/>
    </source>
</evidence>
<feature type="compositionally biased region" description="Low complexity" evidence="5">
    <location>
        <begin position="1289"/>
        <end position="1318"/>
    </location>
</feature>
<name>A0A6P5KL68_PHACI</name>
<dbReference type="SUPFAM" id="SSF50978">
    <property type="entry name" value="WD40 repeat-like"/>
    <property type="match status" value="2"/>
</dbReference>
<dbReference type="InParanoid" id="A0A6P5KL68"/>
<dbReference type="PANTHER" id="PTHR44324">
    <property type="entry name" value="WD40 REPEAT DOMAIN 95"/>
    <property type="match status" value="1"/>
</dbReference>
<protein>
    <recommendedName>
        <fullName evidence="1">WD repeat-containing protein on Y chromosome</fullName>
    </recommendedName>
</protein>
<feature type="repeat" description="WD" evidence="4">
    <location>
        <begin position="428"/>
        <end position="461"/>
    </location>
</feature>
<dbReference type="SMART" id="SM00320">
    <property type="entry name" value="WD40"/>
    <property type="match status" value="10"/>
</dbReference>
<proteinExistence type="predicted"/>
<feature type="region of interest" description="Disordered" evidence="5">
    <location>
        <begin position="754"/>
        <end position="800"/>
    </location>
</feature>
<dbReference type="Gene3D" id="2.130.10.10">
    <property type="entry name" value="YVTN repeat-like/Quinoprotein amine dehydrogenase"/>
    <property type="match status" value="4"/>
</dbReference>
<sequence>MKNPKKVPHLVRSNKTSKDEKSRKRITSHKSNGPKNIRAKSETTTASQSVCSQPDMEVCITQEILQTLEKMFEKTADHNGALNMESFQKVMKETFSSVTDETLESLFWKVDADCDGLVTWRKYLDYLMRDFKGKEEMRKGQYRLRLQPPMRIVPLNHGHEIVKLQFLANQFQGSAGRFLTVTKDGILQFWDESFKLLRTVHLDQTHRRHTQQMWVNDMVCLDNINLMAVASTDQDLEFFDISGNKCQRTFIFIDLDSCALVMDYWTDQHKAVFCVGDIKGNVLIFVSDDIAESGLFHPHIFQIKTKVDLGKLEQGPYIKISMQHLLTKKSKVHRSYRLKAIHTNWCQQVKFIPQLNLVASCSAIDNTAMVLTIMPTRTDHLKSSIMTLRKGILCFDYCPDRNFLVTGGYDPIILLWNPLFIKKPMWQMKGHQTSVTHVIVNGKRSCIISISKDKNIRLWDIHNFLCFQSFSGKFFALGNHPITSAYFHKANDTFICGTYSIGILRGYLEAQEGSRKMVEESTTHHTAVCGVLYSKMFRQVVTGSLNGVVSVWELMTGKKVVEFSASESKDVELTAMVLDELERCLITGMRNGTVKMWNYNIGVCLLHFPNPDQMEISGITHMNGVFYVAGWSKRITWYLYRNKEAVPLYDHWPYFHTEDILCLAKYRSHILGSASYNGDIFIWNVSWGKPFVHFNASRSTLALKPKKVFMEEDRMTLADLVNRSIRSKKSWAKKFFWWPMSGLSAKAQVRRNLTSAPPAMRRTGGEESSRHKEGEKSSRHKGGEESSRHKGGERLSAQPKLQCAPLSLQKSYSPATSKTVNLVRPQGEAWMRIRNTQKENEDYARQKEKKDSVAAVEKIIFLPTRLRTPRTATLLSSAGNGYIYAWSIHDKGGLLGKFQPAGNQYQDSVVGAMVSDEKDWILITGDSKGHLKIWDIKDYCRLASEQKTFSVREERVAQENIYWNLTRAGNRVEIQQEPLETEEVIGSHVISLIPPELLISWQAHNDGVTDVAFGECFHVIISAGADFNVKAWKISGEAIGTFGLCLWRKLVPAGKTDFYQKPSITELITVPEIKEVPEWDKEDEYTKVLMQQRRDQMELMSLLHSKSPKAMVRLRQMAEQSVLGSVKAGEGFEDTWNKWKTSGVLKSDIVGSAYKPKEQPRPPPTPLLPLKFMADKEISPWIYRSLPCKDLQDLTQSNMAILKTTQIPRKKHVWLVTQQIIRSLSMIKQMPMMDAPIQSQSLSFSSPFSSKTSSITSISSLKLSSISSLSSLKQSSVSSASAISKKLLHSSSVSSKKKATSTSSSSTATKSSITISSVPSGKSSTPGLKPLKSILKV</sequence>